<comment type="caution">
    <text evidence="2">The sequence shown here is derived from an EMBL/GenBank/DDBJ whole genome shotgun (WGS) entry which is preliminary data.</text>
</comment>
<feature type="transmembrane region" description="Helical" evidence="1">
    <location>
        <begin position="40"/>
        <end position="59"/>
    </location>
</feature>
<dbReference type="OrthoDB" id="46529at2759"/>
<dbReference type="InterPro" id="IPR039298">
    <property type="entry name" value="ACOT13"/>
</dbReference>
<evidence type="ECO:0000256" key="1">
    <source>
        <dbReference type="SAM" id="Phobius"/>
    </source>
</evidence>
<dbReference type="PANTHER" id="PTHR21660">
    <property type="entry name" value="THIOESTERASE SUPERFAMILY MEMBER-RELATED"/>
    <property type="match status" value="1"/>
</dbReference>
<dbReference type="EMBL" id="JAAWWB010000008">
    <property type="protein sequence ID" value="KAG6777696.1"/>
    <property type="molecule type" value="Genomic_DNA"/>
</dbReference>
<dbReference type="Proteomes" id="UP000886885">
    <property type="component" value="Chromosome 4D"/>
</dbReference>
<evidence type="ECO:0000313" key="3">
    <source>
        <dbReference type="Proteomes" id="UP000886885"/>
    </source>
</evidence>
<keyword evidence="1" id="KW-0812">Transmembrane</keyword>
<name>A0A8X8CVT3_POPTO</name>
<organism evidence="2 3">
    <name type="scientific">Populus tomentosa</name>
    <name type="common">Chinese white poplar</name>
    <dbReference type="NCBI Taxonomy" id="118781"/>
    <lineage>
        <taxon>Eukaryota</taxon>
        <taxon>Viridiplantae</taxon>
        <taxon>Streptophyta</taxon>
        <taxon>Embryophyta</taxon>
        <taxon>Tracheophyta</taxon>
        <taxon>Spermatophyta</taxon>
        <taxon>Magnoliopsida</taxon>
        <taxon>eudicotyledons</taxon>
        <taxon>Gunneridae</taxon>
        <taxon>Pentapetalae</taxon>
        <taxon>rosids</taxon>
        <taxon>fabids</taxon>
        <taxon>Malpighiales</taxon>
        <taxon>Salicaceae</taxon>
        <taxon>Saliceae</taxon>
        <taxon>Populus</taxon>
    </lineage>
</organism>
<dbReference type="PANTHER" id="PTHR21660:SF47">
    <property type="entry name" value="F19P19.27 PROTEIN"/>
    <property type="match status" value="1"/>
</dbReference>
<keyword evidence="1" id="KW-0472">Membrane</keyword>
<gene>
    <name evidence="2" type="ORF">POTOM_017525</name>
</gene>
<evidence type="ECO:0000313" key="2">
    <source>
        <dbReference type="EMBL" id="KAG6777696.1"/>
    </source>
</evidence>
<proteinExistence type="predicted"/>
<protein>
    <recommendedName>
        <fullName evidence="4">Thioesterase superfamily protein</fullName>
    </recommendedName>
</protein>
<dbReference type="GO" id="GO:0047617">
    <property type="term" value="F:fatty acyl-CoA hydrolase activity"/>
    <property type="evidence" value="ECO:0007669"/>
    <property type="project" value="InterPro"/>
</dbReference>
<reference evidence="2" key="1">
    <citation type="journal article" date="2020" name="bioRxiv">
        <title>Hybrid origin of Populus tomentosa Carr. identified through genome sequencing and phylogenomic analysis.</title>
        <authorList>
            <person name="An X."/>
            <person name="Gao K."/>
            <person name="Chen Z."/>
            <person name="Li J."/>
            <person name="Yang X."/>
            <person name="Yang X."/>
            <person name="Zhou J."/>
            <person name="Guo T."/>
            <person name="Zhao T."/>
            <person name="Huang S."/>
            <person name="Miao D."/>
            <person name="Khan W.U."/>
            <person name="Rao P."/>
            <person name="Ye M."/>
            <person name="Lei B."/>
            <person name="Liao W."/>
            <person name="Wang J."/>
            <person name="Ji L."/>
            <person name="Li Y."/>
            <person name="Guo B."/>
            <person name="Mustafa N.S."/>
            <person name="Li S."/>
            <person name="Yun Q."/>
            <person name="Keller S.R."/>
            <person name="Mao J."/>
            <person name="Zhang R."/>
            <person name="Strauss S.H."/>
        </authorList>
    </citation>
    <scope>NUCLEOTIDE SEQUENCE</scope>
    <source>
        <strain evidence="2">GM15</strain>
        <tissue evidence="2">Leaf</tissue>
    </source>
</reference>
<evidence type="ECO:0008006" key="4">
    <source>
        <dbReference type="Google" id="ProtNLM"/>
    </source>
</evidence>
<dbReference type="AlphaFoldDB" id="A0A8X8CVT3"/>
<keyword evidence="1" id="KW-1133">Transmembrane helix</keyword>
<accession>A0A8X8CVT3</accession>
<keyword evidence="3" id="KW-1185">Reference proteome</keyword>
<sequence length="169" mass="18919">MVSIPGLFDGALDHKTVSYISTYRTKIQQALFSISQEFVVVYPFVALLITSYCALIMCYAKLSLLWCFRSAVSVCFNLVPFLFDRKILVLCYNKGMDYSAVSPNVTSSSFDEDKFPVFSIPLEEIEIEARVLRVGKAVGVVSVELKKKKTGKIIAQGRHTKYLAVPSKL</sequence>